<feature type="transmembrane region" description="Helical" evidence="1">
    <location>
        <begin position="62"/>
        <end position="82"/>
    </location>
</feature>
<keyword evidence="1" id="KW-0812">Transmembrane</keyword>
<dbReference type="InterPro" id="IPR011969">
    <property type="entry name" value="Clan_AA_Asp_peptidase_C"/>
</dbReference>
<accession>A0ABQ6LS86</accession>
<dbReference type="Pfam" id="PF13975">
    <property type="entry name" value="gag-asp_proteas"/>
    <property type="match status" value="1"/>
</dbReference>
<dbReference type="InterPro" id="IPR001969">
    <property type="entry name" value="Aspartic_peptidase_AS"/>
</dbReference>
<dbReference type="PROSITE" id="PS00141">
    <property type="entry name" value="ASP_PROTEASE"/>
    <property type="match status" value="1"/>
</dbReference>
<name>A0ABQ6LS86_9RHOB</name>
<sequence>MLFWPFVIIGTVVLSLLVASNPDVLVLRTEDDLLRIAIMLALLGLLLGTLIGRVLMRGGRRLLVNGLACTGILAAGAGAWAYRGEADQLWNRLRGEFLPSLAIAHAPGEVELRRNWDGHFRADARINGRPLNMMVDTGASMVLIPFERAASLGIDPELLSFSMRVSTANGESRVAPVRLTTVQVGPIVLRDIEAAVTRRGRLETPLLGMSFIEGLTETTFRGDRLILRHGVVEERAWVLTGEDPVTPRARMAPQGFSSHQ</sequence>
<dbReference type="SUPFAM" id="SSF50630">
    <property type="entry name" value="Acid proteases"/>
    <property type="match status" value="1"/>
</dbReference>
<organism evidence="2 3">
    <name type="scientific">Paralimibaculum aggregatum</name>
    <dbReference type="NCBI Taxonomy" id="3036245"/>
    <lineage>
        <taxon>Bacteria</taxon>
        <taxon>Pseudomonadati</taxon>
        <taxon>Pseudomonadota</taxon>
        <taxon>Alphaproteobacteria</taxon>
        <taxon>Rhodobacterales</taxon>
        <taxon>Paracoccaceae</taxon>
        <taxon>Paralimibaculum</taxon>
    </lineage>
</organism>
<keyword evidence="1" id="KW-1133">Transmembrane helix</keyword>
<dbReference type="Proteomes" id="UP001239909">
    <property type="component" value="Unassembled WGS sequence"/>
</dbReference>
<dbReference type="RefSeq" id="WP_285673857.1">
    <property type="nucleotide sequence ID" value="NZ_BSYI01000042.1"/>
</dbReference>
<dbReference type="Gene3D" id="2.40.70.10">
    <property type="entry name" value="Acid Proteases"/>
    <property type="match status" value="1"/>
</dbReference>
<keyword evidence="3" id="KW-1185">Reference proteome</keyword>
<evidence type="ECO:0000256" key="1">
    <source>
        <dbReference type="SAM" id="Phobius"/>
    </source>
</evidence>
<proteinExistence type="predicted"/>
<dbReference type="InterPro" id="IPR034122">
    <property type="entry name" value="Retropepsin-like_bacterial"/>
</dbReference>
<comment type="caution">
    <text evidence="2">The sequence shown here is derived from an EMBL/GenBank/DDBJ whole genome shotgun (WGS) entry which is preliminary data.</text>
</comment>
<feature type="transmembrane region" description="Helical" evidence="1">
    <location>
        <begin position="36"/>
        <end position="55"/>
    </location>
</feature>
<evidence type="ECO:0000313" key="3">
    <source>
        <dbReference type="Proteomes" id="UP001239909"/>
    </source>
</evidence>
<gene>
    <name evidence="2" type="ORF">LNKW23_39720</name>
</gene>
<dbReference type="CDD" id="cd05483">
    <property type="entry name" value="retropepsin_like_bacteria"/>
    <property type="match status" value="1"/>
</dbReference>
<dbReference type="EMBL" id="BSYI01000042">
    <property type="protein sequence ID" value="GMG84756.1"/>
    <property type="molecule type" value="Genomic_DNA"/>
</dbReference>
<reference evidence="2 3" key="1">
    <citation type="submission" date="2023-04" db="EMBL/GenBank/DDBJ databases">
        <title>Marinoamorphus aggregata gen. nov., sp. Nov., isolate from tissue of brittle star Ophioplocus japonicus.</title>
        <authorList>
            <person name="Kawano K."/>
            <person name="Sawayama S."/>
            <person name="Nakagawa S."/>
        </authorList>
    </citation>
    <scope>NUCLEOTIDE SEQUENCE [LARGE SCALE GENOMIC DNA]</scope>
    <source>
        <strain evidence="2 3">NKW23</strain>
    </source>
</reference>
<evidence type="ECO:0008006" key="4">
    <source>
        <dbReference type="Google" id="ProtNLM"/>
    </source>
</evidence>
<dbReference type="NCBIfam" id="TIGR02281">
    <property type="entry name" value="clan_AA_DTGA"/>
    <property type="match status" value="1"/>
</dbReference>
<protein>
    <recommendedName>
        <fullName evidence="4">TIGR02281 family clan AA aspartic protease</fullName>
    </recommendedName>
</protein>
<dbReference type="InterPro" id="IPR021109">
    <property type="entry name" value="Peptidase_aspartic_dom_sf"/>
</dbReference>
<keyword evidence="1" id="KW-0472">Membrane</keyword>
<evidence type="ECO:0000313" key="2">
    <source>
        <dbReference type="EMBL" id="GMG84756.1"/>
    </source>
</evidence>